<reference evidence="6" key="1">
    <citation type="journal article" date="2015" name="Sci. Rep.">
        <title>Updating algal evolutionary relationships through plastid genome sequencing: did alveolate plastids emerge through endosymbiosis of an ochrophyte?</title>
        <authorList>
            <person name="Sevcikova T."/>
            <person name="Horak A."/>
            <person name="Klimes V."/>
            <person name="Zbrankova V."/>
            <person name="Demir-Hilton E."/>
            <person name="Sudek S."/>
            <person name="Jenkins J."/>
            <person name="Schmutz J."/>
            <person name="Pribyl P."/>
            <person name="Fousek J."/>
            <person name="Vlcek C."/>
            <person name="Lang B.F."/>
            <person name="Obornik M."/>
            <person name="Worden A.Z."/>
            <person name="Elias M."/>
        </authorList>
    </citation>
    <scope>NUCLEOTIDE SEQUENCE</scope>
</reference>
<dbReference type="PANTHER" id="PTHR33343">
    <property type="entry name" value="54S RIBOSOMAL PROTEIN BL35M"/>
    <property type="match status" value="1"/>
</dbReference>
<evidence type="ECO:0000256" key="1">
    <source>
        <dbReference type="ARBA" id="ARBA00006598"/>
    </source>
</evidence>
<dbReference type="PROSITE" id="PS00936">
    <property type="entry name" value="RIBOSOMAL_L35"/>
    <property type="match status" value="1"/>
</dbReference>
<dbReference type="HAMAP" id="MF_00514">
    <property type="entry name" value="Ribosomal_bL35"/>
    <property type="match status" value="1"/>
</dbReference>
<dbReference type="Gene3D" id="4.10.410.60">
    <property type="match status" value="1"/>
</dbReference>
<feature type="region of interest" description="Disordered" evidence="5">
    <location>
        <begin position="1"/>
        <end position="27"/>
    </location>
</feature>
<evidence type="ECO:0000256" key="5">
    <source>
        <dbReference type="SAM" id="MobiDB-lite"/>
    </source>
</evidence>
<dbReference type="GeneID" id="24121241"/>
<keyword evidence="6" id="KW-0934">Plastid</keyword>
<dbReference type="PANTHER" id="PTHR33343:SF1">
    <property type="entry name" value="LARGE RIBOSOMAL SUBUNIT PROTEIN BL35M"/>
    <property type="match status" value="1"/>
</dbReference>
<evidence type="ECO:0000256" key="4">
    <source>
        <dbReference type="RuleBase" id="RU000568"/>
    </source>
</evidence>
<proteinExistence type="inferred from homology"/>
<dbReference type="AlphaFoldDB" id="A0A0D3M5L8"/>
<keyword evidence="2 4" id="KW-0689">Ribosomal protein</keyword>
<accession>A0A0D3M5L8</accession>
<dbReference type="GO" id="GO:0003735">
    <property type="term" value="F:structural constituent of ribosome"/>
    <property type="evidence" value="ECO:0007669"/>
    <property type="project" value="InterPro"/>
</dbReference>
<dbReference type="GO" id="GO:0006412">
    <property type="term" value="P:translation"/>
    <property type="evidence" value="ECO:0007669"/>
    <property type="project" value="InterPro"/>
</dbReference>
<evidence type="ECO:0000256" key="3">
    <source>
        <dbReference type="ARBA" id="ARBA00023274"/>
    </source>
</evidence>
<dbReference type="InterPro" id="IPR001706">
    <property type="entry name" value="Ribosomal_bL35"/>
</dbReference>
<dbReference type="SUPFAM" id="SSF143034">
    <property type="entry name" value="L35p-like"/>
    <property type="match status" value="1"/>
</dbReference>
<organism evidence="6">
    <name type="scientific">Trachydiscus minutus</name>
    <dbReference type="NCBI Taxonomy" id="1032745"/>
    <lineage>
        <taxon>Eukaryota</taxon>
        <taxon>Sar</taxon>
        <taxon>Stramenopiles</taxon>
        <taxon>Ochrophyta</taxon>
        <taxon>Eustigmatophyceae</taxon>
        <taxon>Goniochloridales</taxon>
        <taxon>Goniochloridaceae</taxon>
        <taxon>Trachydiscus</taxon>
    </lineage>
</organism>
<dbReference type="PRINTS" id="PR00064">
    <property type="entry name" value="RIBOSOMALL35"/>
</dbReference>
<comment type="similarity">
    <text evidence="1 4">Belongs to the bacterial ribosomal protein bL35 family.</text>
</comment>
<name>A0A0D3M5L8_9STRA</name>
<protein>
    <recommendedName>
        <fullName evidence="4">50S ribosomal protein L35</fullName>
    </recommendedName>
</protein>
<feature type="compositionally biased region" description="Basic residues" evidence="5">
    <location>
        <begin position="1"/>
        <end position="12"/>
    </location>
</feature>
<dbReference type="RefSeq" id="YP_009131338.1">
    <property type="nucleotide sequence ID" value="NC_026851.1"/>
</dbReference>
<geneLocation type="plastid" evidence="6"/>
<sequence length="62" mass="7434">MKKLKSRQSAAKRYHETATGKIRRRRAYKGHLLTKKSATRKHRLEKLLTVRYSEEKLIKKII</sequence>
<dbReference type="InterPro" id="IPR037229">
    <property type="entry name" value="Ribosomal_bL35_sf"/>
</dbReference>
<dbReference type="Pfam" id="PF01632">
    <property type="entry name" value="Ribosomal_L35p"/>
    <property type="match status" value="1"/>
</dbReference>
<keyword evidence="3 4" id="KW-0687">Ribonucleoprotein</keyword>
<evidence type="ECO:0000313" key="6">
    <source>
        <dbReference type="EMBL" id="AIB04160.1"/>
    </source>
</evidence>
<gene>
    <name evidence="6" type="primary">rpl35</name>
</gene>
<evidence type="ECO:0000256" key="2">
    <source>
        <dbReference type="ARBA" id="ARBA00022980"/>
    </source>
</evidence>
<dbReference type="EMBL" id="KJ624065">
    <property type="protein sequence ID" value="AIB04160.1"/>
    <property type="molecule type" value="Genomic_DNA"/>
</dbReference>
<dbReference type="GO" id="GO:0015934">
    <property type="term" value="C:large ribosomal subunit"/>
    <property type="evidence" value="ECO:0007669"/>
    <property type="project" value="TreeGrafter"/>
</dbReference>
<dbReference type="InterPro" id="IPR018265">
    <property type="entry name" value="Ribosomal_bL35_CS"/>
</dbReference>
<dbReference type="InterPro" id="IPR021137">
    <property type="entry name" value="Ribosomal_bL35-like"/>
</dbReference>
<dbReference type="NCBIfam" id="TIGR00001">
    <property type="entry name" value="rpmI_bact"/>
    <property type="match status" value="1"/>
</dbReference>